<evidence type="ECO:0000256" key="5">
    <source>
        <dbReference type="ARBA" id="ARBA00022989"/>
    </source>
</evidence>
<evidence type="ECO:0000256" key="3">
    <source>
        <dbReference type="ARBA" id="ARBA00022475"/>
    </source>
</evidence>
<feature type="transmembrane region" description="Helical" evidence="8">
    <location>
        <begin position="29"/>
        <end position="50"/>
    </location>
</feature>
<comment type="caution">
    <text evidence="9">The sequence shown here is derived from an EMBL/GenBank/DDBJ whole genome shotgun (WGS) entry which is preliminary data.</text>
</comment>
<keyword evidence="5 8" id="KW-1133">Transmembrane helix</keyword>
<dbReference type="OrthoDB" id="1368at2759"/>
<keyword evidence="6" id="KW-0406">Ion transport</keyword>
<dbReference type="InterPro" id="IPR044669">
    <property type="entry name" value="YneE/VCCN1/2-like"/>
</dbReference>
<comment type="subcellular location">
    <subcellularLocation>
        <location evidence="1">Cell membrane</location>
        <topology evidence="1">Multi-pass membrane protein</topology>
    </subcellularLocation>
</comment>
<evidence type="ECO:0000313" key="9">
    <source>
        <dbReference type="EMBL" id="KAH8083315.1"/>
    </source>
</evidence>
<feature type="transmembrane region" description="Helical" evidence="8">
    <location>
        <begin position="56"/>
        <end position="74"/>
    </location>
</feature>
<name>A0A8K0UEX9_9AGAR</name>
<feature type="transmembrane region" description="Helical" evidence="8">
    <location>
        <begin position="380"/>
        <end position="398"/>
    </location>
</feature>
<accession>A0A8K0UEX9</accession>
<proteinExistence type="predicted"/>
<gene>
    <name evidence="9" type="ORF">BXZ70DRAFT_979154</name>
</gene>
<keyword evidence="4 8" id="KW-0812">Transmembrane</keyword>
<protein>
    <submittedName>
        <fullName evidence="9">Bestrophin, RFP-TM, chloride channel-domain-containing protein</fullName>
    </submittedName>
</protein>
<evidence type="ECO:0000256" key="8">
    <source>
        <dbReference type="SAM" id="Phobius"/>
    </source>
</evidence>
<keyword evidence="3" id="KW-1003">Cell membrane</keyword>
<organism evidence="9 10">
    <name type="scientific">Cristinia sonorae</name>
    <dbReference type="NCBI Taxonomy" id="1940300"/>
    <lineage>
        <taxon>Eukaryota</taxon>
        <taxon>Fungi</taxon>
        <taxon>Dikarya</taxon>
        <taxon>Basidiomycota</taxon>
        <taxon>Agaricomycotina</taxon>
        <taxon>Agaricomycetes</taxon>
        <taxon>Agaricomycetidae</taxon>
        <taxon>Agaricales</taxon>
        <taxon>Pleurotineae</taxon>
        <taxon>Stephanosporaceae</taxon>
        <taxon>Cristinia</taxon>
    </lineage>
</organism>
<dbReference type="PANTHER" id="PTHR33281:SF19">
    <property type="entry name" value="VOLTAGE-DEPENDENT ANION CHANNEL-FORMING PROTEIN YNEE"/>
    <property type="match status" value="1"/>
</dbReference>
<keyword evidence="10" id="KW-1185">Reference proteome</keyword>
<evidence type="ECO:0000256" key="6">
    <source>
        <dbReference type="ARBA" id="ARBA00023065"/>
    </source>
</evidence>
<evidence type="ECO:0000256" key="1">
    <source>
        <dbReference type="ARBA" id="ARBA00004651"/>
    </source>
</evidence>
<dbReference type="GO" id="GO:0005886">
    <property type="term" value="C:plasma membrane"/>
    <property type="evidence" value="ECO:0007669"/>
    <property type="project" value="UniProtKB-SubCell"/>
</dbReference>
<dbReference type="GO" id="GO:0005254">
    <property type="term" value="F:chloride channel activity"/>
    <property type="evidence" value="ECO:0007669"/>
    <property type="project" value="InterPro"/>
</dbReference>
<keyword evidence="7 8" id="KW-0472">Membrane</keyword>
<dbReference type="Proteomes" id="UP000813824">
    <property type="component" value="Unassembled WGS sequence"/>
</dbReference>
<dbReference type="AlphaFoldDB" id="A0A8K0UEX9"/>
<evidence type="ECO:0000256" key="4">
    <source>
        <dbReference type="ARBA" id="ARBA00022692"/>
    </source>
</evidence>
<dbReference type="EMBL" id="JAEVFJ010000048">
    <property type="protein sequence ID" value="KAH8083315.1"/>
    <property type="molecule type" value="Genomic_DNA"/>
</dbReference>
<reference evidence="9" key="1">
    <citation type="journal article" date="2021" name="New Phytol.">
        <title>Evolutionary innovations through gain and loss of genes in the ectomycorrhizal Boletales.</title>
        <authorList>
            <person name="Wu G."/>
            <person name="Miyauchi S."/>
            <person name="Morin E."/>
            <person name="Kuo A."/>
            <person name="Drula E."/>
            <person name="Varga T."/>
            <person name="Kohler A."/>
            <person name="Feng B."/>
            <person name="Cao Y."/>
            <person name="Lipzen A."/>
            <person name="Daum C."/>
            <person name="Hundley H."/>
            <person name="Pangilinan J."/>
            <person name="Johnson J."/>
            <person name="Barry K."/>
            <person name="LaButti K."/>
            <person name="Ng V."/>
            <person name="Ahrendt S."/>
            <person name="Min B."/>
            <person name="Choi I.G."/>
            <person name="Park H."/>
            <person name="Plett J.M."/>
            <person name="Magnuson J."/>
            <person name="Spatafora J.W."/>
            <person name="Nagy L.G."/>
            <person name="Henrissat B."/>
            <person name="Grigoriev I.V."/>
            <person name="Yang Z.L."/>
            <person name="Xu J."/>
            <person name="Martin F.M."/>
        </authorList>
    </citation>
    <scope>NUCLEOTIDE SEQUENCE</scope>
    <source>
        <strain evidence="9">KKN 215</strain>
    </source>
</reference>
<sequence>MVASNPLFQGGGRLSSVSKRFRATVINDIWPEVFFFTLVATMVSLVSQLTTHNLSISNQMLTVLGTVLGLVISFRTSTAYERFSEGRRLWTNIAIASRNLAQVIWIHAPFERVDKKTNQPLTHVRIVIEKKTMINLIQGFSVSVKHLLRGEAGVYYADLYPLISCLPRFTSPKHTTEDDIMPLWRASEMDHKMHNTIREQSFSSGTLNTVLERAQSDPTVLNEKHTSDMSESEVGWLNSLRGRTGKKFDPEKALAIIPSEHPLKPSRNPPKETIFDYFPFLRLFKLIWRRATRRFRPRPDDSAEQHRSFSGRKIRPELADSNVPLEITLFLQNYFAMLMRNAQLQPASATTMINAINSLQDTVSNLERIKNTPLPFAYQAHLRMSLWLYLFFLPFQIYTAFKFMTIPATAFASFLLLGFLEIGQEIENPFNYDLNDLDLDHFCLVIQRELHEVTAHTTPDLDEFVFSQWNQPFAPADRRTAKEMMEDLDHEYHAPEGKHNIRRTLLKSWHEVDKITRN</sequence>
<evidence type="ECO:0000313" key="10">
    <source>
        <dbReference type="Proteomes" id="UP000813824"/>
    </source>
</evidence>
<dbReference type="Pfam" id="PF25539">
    <property type="entry name" value="Bestrophin_2"/>
    <property type="match status" value="2"/>
</dbReference>
<evidence type="ECO:0000256" key="7">
    <source>
        <dbReference type="ARBA" id="ARBA00023136"/>
    </source>
</evidence>
<keyword evidence="2" id="KW-0813">Transport</keyword>
<evidence type="ECO:0000256" key="2">
    <source>
        <dbReference type="ARBA" id="ARBA00022448"/>
    </source>
</evidence>
<dbReference type="PANTHER" id="PTHR33281">
    <property type="entry name" value="UPF0187 PROTEIN YNEE"/>
    <property type="match status" value="1"/>
</dbReference>